<dbReference type="Proteomes" id="UP001165960">
    <property type="component" value="Unassembled WGS sequence"/>
</dbReference>
<organism evidence="1 2">
    <name type="scientific">Entomophthora muscae</name>
    <dbReference type="NCBI Taxonomy" id="34485"/>
    <lineage>
        <taxon>Eukaryota</taxon>
        <taxon>Fungi</taxon>
        <taxon>Fungi incertae sedis</taxon>
        <taxon>Zoopagomycota</taxon>
        <taxon>Entomophthoromycotina</taxon>
        <taxon>Entomophthoromycetes</taxon>
        <taxon>Entomophthorales</taxon>
        <taxon>Entomophthoraceae</taxon>
        <taxon>Entomophthora</taxon>
    </lineage>
</organism>
<keyword evidence="2" id="KW-1185">Reference proteome</keyword>
<gene>
    <name evidence="1" type="ORF">DSO57_1025415</name>
</gene>
<dbReference type="EMBL" id="QTSX02005113">
    <property type="protein sequence ID" value="KAJ9060966.1"/>
    <property type="molecule type" value="Genomic_DNA"/>
</dbReference>
<protein>
    <submittedName>
        <fullName evidence="1">Uncharacterized protein</fullName>
    </submittedName>
</protein>
<name>A0ACC2SFQ2_9FUNG</name>
<comment type="caution">
    <text evidence="1">The sequence shown here is derived from an EMBL/GenBank/DDBJ whole genome shotgun (WGS) entry which is preliminary data.</text>
</comment>
<accession>A0ACC2SFQ2</accession>
<reference evidence="1" key="1">
    <citation type="submission" date="2022-04" db="EMBL/GenBank/DDBJ databases">
        <title>Genome of the entomopathogenic fungus Entomophthora muscae.</title>
        <authorList>
            <person name="Elya C."/>
            <person name="Lovett B.R."/>
            <person name="Lee E."/>
            <person name="Macias A.M."/>
            <person name="Hajek A.E."/>
            <person name="De Bivort B.L."/>
            <person name="Kasson M.T."/>
            <person name="De Fine Licht H.H."/>
            <person name="Stajich J.E."/>
        </authorList>
    </citation>
    <scope>NUCLEOTIDE SEQUENCE</scope>
    <source>
        <strain evidence="1">Berkeley</strain>
    </source>
</reference>
<proteinExistence type="predicted"/>
<evidence type="ECO:0000313" key="2">
    <source>
        <dbReference type="Proteomes" id="UP001165960"/>
    </source>
</evidence>
<sequence>MQFVFLFAGSLAFQDPCASLSGKRVVKYHEAMACYNNFKLLDEVKNSTLATLRQAMQVFPKHFSVVEAGLDMIREQSFGRELEFHQSLAGLYSKVGMRYDGGCFSTFQFHLPLELVVYQENSKHRVHVASQLSHTSVLTEYWHGLKVYPERYQRKHVTKIQSVDALTYLKGFVKDQGISWSEALAHGAFKNGVWQLIPGLFSQRTVPPKSKSITFEFSDGSTLTAPILATVPSLFNGSHSFYTNLCASSRFTLPPPVINSIDDARLNVKWHKAANTRHTALFQLGNVGAILAISSFVDSPQWEKEISASLAYISRKALDELIIDLRDSSGDHYCGSYALLNHFRTFTTRYPSTPSNSAIIHNIVDECISKKQSCLSIPTFVKPLQCHPHPSTNPLYFLPSRIHIVTNGLCKGACAILAHGLMENSQSKFYFVGPSTKNPPLGTTSIPYSLTQFITEASMTKSGRSPLIPAPLLTRANLYFNIAQFHTMKYAIPILLDDFFPATIPLQENSDSFIFDPIHLWNTILNTNLSISLLGY</sequence>
<evidence type="ECO:0000313" key="1">
    <source>
        <dbReference type="EMBL" id="KAJ9060966.1"/>
    </source>
</evidence>